<keyword evidence="2" id="KW-0472">Membrane</keyword>
<proteinExistence type="predicted"/>
<keyword evidence="2" id="KW-0812">Transmembrane</keyword>
<feature type="region of interest" description="Disordered" evidence="1">
    <location>
        <begin position="349"/>
        <end position="387"/>
    </location>
</feature>
<feature type="compositionally biased region" description="Polar residues" evidence="1">
    <location>
        <begin position="308"/>
        <end position="318"/>
    </location>
</feature>
<dbReference type="InterPro" id="IPR036034">
    <property type="entry name" value="PDZ_sf"/>
</dbReference>
<feature type="transmembrane region" description="Helical" evidence="2">
    <location>
        <begin position="155"/>
        <end position="175"/>
    </location>
</feature>
<organism evidence="4 5">
    <name type="scientific">Caenorhabditis japonica</name>
    <dbReference type="NCBI Taxonomy" id="281687"/>
    <lineage>
        <taxon>Eukaryota</taxon>
        <taxon>Metazoa</taxon>
        <taxon>Ecdysozoa</taxon>
        <taxon>Nematoda</taxon>
        <taxon>Chromadorea</taxon>
        <taxon>Rhabditida</taxon>
        <taxon>Rhabditina</taxon>
        <taxon>Rhabditomorpha</taxon>
        <taxon>Rhabditoidea</taxon>
        <taxon>Rhabditidae</taxon>
        <taxon>Peloderinae</taxon>
        <taxon>Caenorhabditis</taxon>
    </lineage>
</organism>
<evidence type="ECO:0000256" key="1">
    <source>
        <dbReference type="SAM" id="MobiDB-lite"/>
    </source>
</evidence>
<evidence type="ECO:0000256" key="2">
    <source>
        <dbReference type="SAM" id="Phobius"/>
    </source>
</evidence>
<feature type="compositionally biased region" description="Polar residues" evidence="1">
    <location>
        <begin position="251"/>
        <end position="264"/>
    </location>
</feature>
<feature type="compositionally biased region" description="Low complexity" evidence="1">
    <location>
        <begin position="271"/>
        <end position="300"/>
    </location>
</feature>
<reference evidence="5" key="1">
    <citation type="submission" date="2010-08" db="EMBL/GenBank/DDBJ databases">
        <authorList>
            <consortium name="Caenorhabditis japonica Sequencing Consortium"/>
            <person name="Wilson R.K."/>
        </authorList>
    </citation>
    <scope>NUCLEOTIDE SEQUENCE [LARGE SCALE GENOMIC DNA]</scope>
    <source>
        <strain evidence="5">DF5081</strain>
    </source>
</reference>
<feature type="region of interest" description="Disordered" evidence="1">
    <location>
        <begin position="251"/>
        <end position="328"/>
    </location>
</feature>
<reference evidence="4" key="2">
    <citation type="submission" date="2022-06" db="UniProtKB">
        <authorList>
            <consortium name="EnsemblMetazoa"/>
        </authorList>
    </citation>
    <scope>IDENTIFICATION</scope>
    <source>
        <strain evidence="4">DF5081</strain>
    </source>
</reference>
<dbReference type="SUPFAM" id="SSF50156">
    <property type="entry name" value="PDZ domain-like"/>
    <property type="match status" value="1"/>
</dbReference>
<feature type="compositionally biased region" description="Polar residues" evidence="1">
    <location>
        <begin position="361"/>
        <end position="379"/>
    </location>
</feature>
<accession>A0A8R1HPD5</accession>
<dbReference type="PROSITE" id="PS50106">
    <property type="entry name" value="PDZ"/>
    <property type="match status" value="1"/>
</dbReference>
<dbReference type="PANTHER" id="PTHR38640">
    <property type="entry name" value="GEO09659P1"/>
    <property type="match status" value="1"/>
</dbReference>
<feature type="transmembrane region" description="Helical" evidence="2">
    <location>
        <begin position="190"/>
        <end position="213"/>
    </location>
</feature>
<evidence type="ECO:0000313" key="4">
    <source>
        <dbReference type="EnsemblMetazoa" id="CJA05247a.1"/>
    </source>
</evidence>
<dbReference type="AlphaFoldDB" id="A0A8R1HPD5"/>
<protein>
    <submittedName>
        <fullName evidence="4">PDZ domain-containing protein</fullName>
    </submittedName>
</protein>
<dbReference type="Gene3D" id="2.30.42.10">
    <property type="match status" value="1"/>
</dbReference>
<dbReference type="InterPro" id="IPR001478">
    <property type="entry name" value="PDZ"/>
</dbReference>
<keyword evidence="5" id="KW-1185">Reference proteome</keyword>
<name>A0A8R1HPD5_CAEJA</name>
<feature type="domain" description="PDZ" evidence="3">
    <location>
        <begin position="5"/>
        <end position="84"/>
    </location>
</feature>
<sequence>MERVTVRMARSDRRTPWGFGVTEAPDGAVIIVNVIGASLADRAGLRNGDVVDRLEDLENLDINAVDRLLVTAHDKIELIVTRLVEKTKKRIEKTSQPGQPRGTFGIEWSKWLPPVTSRTFLSHYLPASGAVSHTLYTVHLFSPNIISSLFPTGDLAISNTILFNANVGLGFYVYFRRHLHRVNPWERVEFSVLASTLFNFGSLLAAVLIKALFPAKSPTWLKSLTATVLSAYLLTRANKYMGLLDTRTTSRSSVSPARSMTSRRMNVRSVASASPYSPQQTSPTPMLLPMSQIQSQSPPSRSDERSYTPMTPSATELTASDFGEETAEDDLGSTKQNYRYLHSYALNNLNHSRPKKESILRRTTMNRQVAHSPKQSTPRRPSETVPVSCFVTPEPSLRELEVGVYTPPPSRVERPNVSEKRRRMKKMAHERDEFDRVLDVVQFIPPSPIPNSNGGQTLANGAH</sequence>
<dbReference type="PANTHER" id="PTHR38640:SF1">
    <property type="entry name" value="GEO09659P1"/>
    <property type="match status" value="1"/>
</dbReference>
<evidence type="ECO:0000313" key="5">
    <source>
        <dbReference type="Proteomes" id="UP000005237"/>
    </source>
</evidence>
<evidence type="ECO:0000259" key="3">
    <source>
        <dbReference type="PROSITE" id="PS50106"/>
    </source>
</evidence>
<keyword evidence="2" id="KW-1133">Transmembrane helix</keyword>
<dbReference type="SMART" id="SM00228">
    <property type="entry name" value="PDZ"/>
    <property type="match status" value="1"/>
</dbReference>
<dbReference type="EnsemblMetazoa" id="CJA05247a.1">
    <property type="protein sequence ID" value="CJA05247a.1"/>
    <property type="gene ID" value="WBGene00124451"/>
</dbReference>
<dbReference type="Proteomes" id="UP000005237">
    <property type="component" value="Unassembled WGS sequence"/>
</dbReference>